<gene>
    <name evidence="8" type="ORF">SAMN05443244_2403</name>
</gene>
<dbReference type="InterPro" id="IPR011766">
    <property type="entry name" value="TPP_enzyme_TPP-bd"/>
</dbReference>
<dbReference type="Gene3D" id="3.40.50.970">
    <property type="match status" value="2"/>
</dbReference>
<dbReference type="InterPro" id="IPR012000">
    <property type="entry name" value="Thiamin_PyroP_enz_cen_dom"/>
</dbReference>
<dbReference type="CDD" id="cd00568">
    <property type="entry name" value="TPP_enzymes"/>
    <property type="match status" value="1"/>
</dbReference>
<dbReference type="GO" id="GO:0005948">
    <property type="term" value="C:acetolactate synthase complex"/>
    <property type="evidence" value="ECO:0007669"/>
    <property type="project" value="TreeGrafter"/>
</dbReference>
<dbReference type="CDD" id="cd07035">
    <property type="entry name" value="TPP_PYR_POX_like"/>
    <property type="match status" value="1"/>
</dbReference>
<dbReference type="Pfam" id="PF00205">
    <property type="entry name" value="TPP_enzyme_M"/>
    <property type="match status" value="1"/>
</dbReference>
<comment type="cofactor">
    <cofactor evidence="1">
        <name>thiamine diphosphate</name>
        <dbReference type="ChEBI" id="CHEBI:58937"/>
    </cofactor>
</comment>
<feature type="domain" description="Thiamine pyrophosphate enzyme TPP-binding" evidence="6">
    <location>
        <begin position="426"/>
        <end position="578"/>
    </location>
</feature>
<evidence type="ECO:0000256" key="4">
    <source>
        <dbReference type="RuleBase" id="RU362132"/>
    </source>
</evidence>
<evidence type="ECO:0000313" key="9">
    <source>
        <dbReference type="Proteomes" id="UP000182409"/>
    </source>
</evidence>
<dbReference type="InterPro" id="IPR029061">
    <property type="entry name" value="THDP-binding"/>
</dbReference>
<dbReference type="InterPro" id="IPR000399">
    <property type="entry name" value="TPP-bd_CS"/>
</dbReference>
<evidence type="ECO:0000259" key="5">
    <source>
        <dbReference type="Pfam" id="PF00205"/>
    </source>
</evidence>
<dbReference type="GO" id="GO:0030976">
    <property type="term" value="F:thiamine pyrophosphate binding"/>
    <property type="evidence" value="ECO:0007669"/>
    <property type="project" value="InterPro"/>
</dbReference>
<name>A0A1H4NYS2_9BACT</name>
<proteinExistence type="inferred from homology"/>
<keyword evidence="3 4" id="KW-0786">Thiamine pyrophosphate</keyword>
<evidence type="ECO:0000256" key="1">
    <source>
        <dbReference type="ARBA" id="ARBA00001964"/>
    </source>
</evidence>
<dbReference type="Proteomes" id="UP000182409">
    <property type="component" value="Unassembled WGS sequence"/>
</dbReference>
<dbReference type="GO" id="GO:0050660">
    <property type="term" value="F:flavin adenine dinucleotide binding"/>
    <property type="evidence" value="ECO:0007669"/>
    <property type="project" value="TreeGrafter"/>
</dbReference>
<sequence>MIPTITDAPIAPAKPYGHVLTKVPPAPKEGYRIAAYQLVDYLELLGVEVVFGLCGHTVIAVLDALGKNPKVKFITTRHEQTAAHAADGYARASGKVGVVLSHLGPGLTNAATGVANAALDSVPMVVIAGDVPSYYYGRHPHQEVNLHADADQSQIYRPFCKRVYRVDRVEDLPRAVERAFYLAQSGRPGPVLVDVPMDIFSADLKEGSFSKTPPRLSKQAIDPDSVEYILDALATAERPVLYAGGGVISSKATKELQALAEALELPVAHTLMGKACMPEKHPLLMGQTGFWGIPVSNEMCREADLILAVGTRLAEANSSSWEPEFTFDSPRLIHIDIDIPEIGRNYQTELGVIADAKVALAELARAAQGRKHVERPGMRERIAKARKEFSDLWADEWTSNQFPLRPERILAELRKAVPEDGFIVTDVGWNKNGVAQQFDFPVPGTFITPSGLATMGFGPAAVLGVKFAQPNRVALALIGDGAFSSNPGIVATAMEAGLACIWLVMDNSAFGTIAGLEKMHYGWSFGCLFECNGETYHVDYAAIARAYGARGVAIKSAAELGPALEEAIASGMPTVIQVPMENAPTPTPGHWNINDIYRNGQ</sequence>
<dbReference type="GO" id="GO:0000287">
    <property type="term" value="F:magnesium ion binding"/>
    <property type="evidence" value="ECO:0007669"/>
    <property type="project" value="InterPro"/>
</dbReference>
<dbReference type="InterPro" id="IPR045229">
    <property type="entry name" value="TPP_enz"/>
</dbReference>
<dbReference type="InterPro" id="IPR029035">
    <property type="entry name" value="DHS-like_NAD/FAD-binding_dom"/>
</dbReference>
<comment type="similarity">
    <text evidence="2 4">Belongs to the TPP enzyme family.</text>
</comment>
<organism evidence="8 9">
    <name type="scientific">Terriglobus roseus</name>
    <dbReference type="NCBI Taxonomy" id="392734"/>
    <lineage>
        <taxon>Bacteria</taxon>
        <taxon>Pseudomonadati</taxon>
        <taxon>Acidobacteriota</taxon>
        <taxon>Terriglobia</taxon>
        <taxon>Terriglobales</taxon>
        <taxon>Acidobacteriaceae</taxon>
        <taxon>Terriglobus</taxon>
    </lineage>
</organism>
<protein>
    <submittedName>
        <fullName evidence="8">Acetolactate synthase-1/2/3 large subunit</fullName>
    </submittedName>
</protein>
<dbReference type="PROSITE" id="PS00187">
    <property type="entry name" value="TPP_ENZYMES"/>
    <property type="match status" value="1"/>
</dbReference>
<dbReference type="SUPFAM" id="SSF52467">
    <property type="entry name" value="DHS-like NAD/FAD-binding domain"/>
    <property type="match status" value="1"/>
</dbReference>
<dbReference type="Pfam" id="PF02775">
    <property type="entry name" value="TPP_enzyme_C"/>
    <property type="match status" value="1"/>
</dbReference>
<dbReference type="GO" id="GO:0003984">
    <property type="term" value="F:acetolactate synthase activity"/>
    <property type="evidence" value="ECO:0007669"/>
    <property type="project" value="TreeGrafter"/>
</dbReference>
<accession>A0A1H4NYS2</accession>
<dbReference type="Gene3D" id="3.40.50.1220">
    <property type="entry name" value="TPP-binding domain"/>
    <property type="match status" value="1"/>
</dbReference>
<feature type="domain" description="Thiamine pyrophosphate enzyme central" evidence="5">
    <location>
        <begin position="227"/>
        <end position="363"/>
    </location>
</feature>
<dbReference type="EMBL" id="FNSD01000001">
    <property type="protein sequence ID" value="SEC00417.1"/>
    <property type="molecule type" value="Genomic_DNA"/>
</dbReference>
<dbReference type="AlphaFoldDB" id="A0A1H4NYS2"/>
<dbReference type="GO" id="GO:0009097">
    <property type="term" value="P:isoleucine biosynthetic process"/>
    <property type="evidence" value="ECO:0007669"/>
    <property type="project" value="TreeGrafter"/>
</dbReference>
<dbReference type="PANTHER" id="PTHR18968:SF13">
    <property type="entry name" value="ACETOLACTATE SYNTHASE CATALYTIC SUBUNIT, MITOCHONDRIAL"/>
    <property type="match status" value="1"/>
</dbReference>
<evidence type="ECO:0000256" key="3">
    <source>
        <dbReference type="ARBA" id="ARBA00023052"/>
    </source>
</evidence>
<dbReference type="FunFam" id="3.40.50.970:FF:000007">
    <property type="entry name" value="Acetolactate synthase"/>
    <property type="match status" value="1"/>
</dbReference>
<feature type="domain" description="Thiamine pyrophosphate enzyme N-terminal TPP-binding" evidence="7">
    <location>
        <begin position="36"/>
        <end position="145"/>
    </location>
</feature>
<evidence type="ECO:0000313" key="8">
    <source>
        <dbReference type="EMBL" id="SEC00417.1"/>
    </source>
</evidence>
<dbReference type="InterPro" id="IPR012001">
    <property type="entry name" value="Thiamin_PyroP_enz_TPP-bd_dom"/>
</dbReference>
<evidence type="ECO:0000259" key="7">
    <source>
        <dbReference type="Pfam" id="PF02776"/>
    </source>
</evidence>
<dbReference type="RefSeq" id="WP_212733188.1">
    <property type="nucleotide sequence ID" value="NZ_FNSD01000001.1"/>
</dbReference>
<dbReference type="GO" id="GO:0009099">
    <property type="term" value="P:L-valine biosynthetic process"/>
    <property type="evidence" value="ECO:0007669"/>
    <property type="project" value="TreeGrafter"/>
</dbReference>
<reference evidence="8 9" key="1">
    <citation type="submission" date="2016-10" db="EMBL/GenBank/DDBJ databases">
        <authorList>
            <person name="de Groot N.N."/>
        </authorList>
    </citation>
    <scope>NUCLEOTIDE SEQUENCE [LARGE SCALE GENOMIC DNA]</scope>
    <source>
        <strain evidence="8 9">AB35.6</strain>
    </source>
</reference>
<dbReference type="Pfam" id="PF02776">
    <property type="entry name" value="TPP_enzyme_N"/>
    <property type="match status" value="1"/>
</dbReference>
<evidence type="ECO:0000256" key="2">
    <source>
        <dbReference type="ARBA" id="ARBA00007812"/>
    </source>
</evidence>
<evidence type="ECO:0000259" key="6">
    <source>
        <dbReference type="Pfam" id="PF02775"/>
    </source>
</evidence>
<dbReference type="PANTHER" id="PTHR18968">
    <property type="entry name" value="THIAMINE PYROPHOSPHATE ENZYMES"/>
    <property type="match status" value="1"/>
</dbReference>
<dbReference type="SUPFAM" id="SSF52518">
    <property type="entry name" value="Thiamin diphosphate-binding fold (THDP-binding)"/>
    <property type="match status" value="2"/>
</dbReference>